<dbReference type="GO" id="GO:0001228">
    <property type="term" value="F:DNA-binding transcription activator activity, RNA polymerase II-specific"/>
    <property type="evidence" value="ECO:0007669"/>
    <property type="project" value="TreeGrafter"/>
</dbReference>
<evidence type="ECO:0000259" key="6">
    <source>
        <dbReference type="PROSITE" id="PS50048"/>
    </source>
</evidence>
<dbReference type="VEuPathDB" id="FungiDB:ASPWEDRAFT_25797"/>
<dbReference type="CDD" id="cd00067">
    <property type="entry name" value="GAL4"/>
    <property type="match status" value="1"/>
</dbReference>
<dbReference type="GO" id="GO:0003677">
    <property type="term" value="F:DNA binding"/>
    <property type="evidence" value="ECO:0007669"/>
    <property type="project" value="UniProtKB-KW"/>
</dbReference>
<reference evidence="8" key="1">
    <citation type="journal article" date="2017" name="Genome Biol.">
        <title>Comparative genomics reveals high biological diversity and specific adaptations in the industrially and medically important fungal genus Aspergillus.</title>
        <authorList>
            <person name="de Vries R.P."/>
            <person name="Riley R."/>
            <person name="Wiebenga A."/>
            <person name="Aguilar-Osorio G."/>
            <person name="Amillis S."/>
            <person name="Uchima C.A."/>
            <person name="Anderluh G."/>
            <person name="Asadollahi M."/>
            <person name="Askin M."/>
            <person name="Barry K."/>
            <person name="Battaglia E."/>
            <person name="Bayram O."/>
            <person name="Benocci T."/>
            <person name="Braus-Stromeyer S.A."/>
            <person name="Caldana C."/>
            <person name="Canovas D."/>
            <person name="Cerqueira G.C."/>
            <person name="Chen F."/>
            <person name="Chen W."/>
            <person name="Choi C."/>
            <person name="Clum A."/>
            <person name="Dos Santos R.A."/>
            <person name="Damasio A.R."/>
            <person name="Diallinas G."/>
            <person name="Emri T."/>
            <person name="Fekete E."/>
            <person name="Flipphi M."/>
            <person name="Freyberg S."/>
            <person name="Gallo A."/>
            <person name="Gournas C."/>
            <person name="Habgood R."/>
            <person name="Hainaut M."/>
            <person name="Harispe M.L."/>
            <person name="Henrissat B."/>
            <person name="Hilden K.S."/>
            <person name="Hope R."/>
            <person name="Hossain A."/>
            <person name="Karabika E."/>
            <person name="Karaffa L."/>
            <person name="Karanyi Z."/>
            <person name="Krasevec N."/>
            <person name="Kuo A."/>
            <person name="Kusch H."/>
            <person name="LaButti K."/>
            <person name="Lagendijk E.L."/>
            <person name="Lapidus A."/>
            <person name="Levasseur A."/>
            <person name="Lindquist E."/>
            <person name="Lipzen A."/>
            <person name="Logrieco A.F."/>
            <person name="MacCabe A."/>
            <person name="Maekelae M.R."/>
            <person name="Malavazi I."/>
            <person name="Melin P."/>
            <person name="Meyer V."/>
            <person name="Mielnichuk N."/>
            <person name="Miskei M."/>
            <person name="Molnar A.P."/>
            <person name="Mule G."/>
            <person name="Ngan C.Y."/>
            <person name="Orejas M."/>
            <person name="Orosz E."/>
            <person name="Ouedraogo J.P."/>
            <person name="Overkamp K.M."/>
            <person name="Park H.-S."/>
            <person name="Perrone G."/>
            <person name="Piumi F."/>
            <person name="Punt P.J."/>
            <person name="Ram A.F."/>
            <person name="Ramon A."/>
            <person name="Rauscher S."/>
            <person name="Record E."/>
            <person name="Riano-Pachon D.M."/>
            <person name="Robert V."/>
            <person name="Roehrig J."/>
            <person name="Ruller R."/>
            <person name="Salamov A."/>
            <person name="Salih N.S."/>
            <person name="Samson R.A."/>
            <person name="Sandor E."/>
            <person name="Sanguinetti M."/>
            <person name="Schuetze T."/>
            <person name="Sepcic K."/>
            <person name="Shelest E."/>
            <person name="Sherlock G."/>
            <person name="Sophianopoulou V."/>
            <person name="Squina F.M."/>
            <person name="Sun H."/>
            <person name="Susca A."/>
            <person name="Todd R.B."/>
            <person name="Tsang A."/>
            <person name="Unkles S.E."/>
            <person name="van de Wiele N."/>
            <person name="van Rossen-Uffink D."/>
            <person name="Oliveira J.V."/>
            <person name="Vesth T.C."/>
            <person name="Visser J."/>
            <person name="Yu J.-H."/>
            <person name="Zhou M."/>
            <person name="Andersen M.R."/>
            <person name="Archer D.B."/>
            <person name="Baker S.E."/>
            <person name="Benoit I."/>
            <person name="Brakhage A.A."/>
            <person name="Braus G.H."/>
            <person name="Fischer R."/>
            <person name="Frisvad J.C."/>
            <person name="Goldman G.H."/>
            <person name="Houbraken J."/>
            <person name="Oakley B."/>
            <person name="Pocsi I."/>
            <person name="Scazzocchio C."/>
            <person name="Seiboth B."/>
            <person name="vanKuyk P.A."/>
            <person name="Wortman J."/>
            <person name="Dyer P.S."/>
            <person name="Grigoriev I.V."/>
        </authorList>
    </citation>
    <scope>NUCLEOTIDE SEQUENCE [LARGE SCALE GENOMIC DNA]</scope>
    <source>
        <strain evidence="8">DTO 134E9</strain>
    </source>
</reference>
<dbReference type="InterPro" id="IPR001138">
    <property type="entry name" value="Zn2Cys6_DnaBD"/>
</dbReference>
<dbReference type="PROSITE" id="PS00463">
    <property type="entry name" value="ZN2_CY6_FUNGAL_1"/>
    <property type="match status" value="1"/>
</dbReference>
<dbReference type="InterPro" id="IPR036864">
    <property type="entry name" value="Zn2-C6_fun-type_DNA-bd_sf"/>
</dbReference>
<gene>
    <name evidence="7" type="ORF">ASPWEDRAFT_25797</name>
</gene>
<evidence type="ECO:0000256" key="4">
    <source>
        <dbReference type="ARBA" id="ARBA00023242"/>
    </source>
</evidence>
<dbReference type="GeneID" id="63748624"/>
<dbReference type="PROSITE" id="PS50048">
    <property type="entry name" value="ZN2_CY6_FUNGAL_2"/>
    <property type="match status" value="1"/>
</dbReference>
<dbReference type="Pfam" id="PF00172">
    <property type="entry name" value="Zn_clus"/>
    <property type="match status" value="1"/>
</dbReference>
<dbReference type="AlphaFoldDB" id="A0A1L9RMY2"/>
<evidence type="ECO:0000256" key="3">
    <source>
        <dbReference type="ARBA" id="ARBA00023163"/>
    </source>
</evidence>
<dbReference type="SUPFAM" id="SSF57701">
    <property type="entry name" value="Zn2/Cys6 DNA-binding domain"/>
    <property type="match status" value="1"/>
</dbReference>
<dbReference type="InterPro" id="IPR053157">
    <property type="entry name" value="Sterol_Uptake_Regulator"/>
</dbReference>
<dbReference type="OrthoDB" id="4937900at2759"/>
<evidence type="ECO:0000256" key="2">
    <source>
        <dbReference type="ARBA" id="ARBA00023125"/>
    </source>
</evidence>
<feature type="compositionally biased region" description="Low complexity" evidence="5">
    <location>
        <begin position="47"/>
        <end position="57"/>
    </location>
</feature>
<keyword evidence="3" id="KW-0804">Transcription</keyword>
<dbReference type="STRING" id="1073089.A0A1L9RMY2"/>
<evidence type="ECO:0000256" key="5">
    <source>
        <dbReference type="SAM" id="MobiDB-lite"/>
    </source>
</evidence>
<dbReference type="GO" id="GO:0008270">
    <property type="term" value="F:zinc ion binding"/>
    <property type="evidence" value="ECO:0007669"/>
    <property type="project" value="InterPro"/>
</dbReference>
<feature type="domain" description="Zn(2)-C6 fungal-type" evidence="6">
    <location>
        <begin position="12"/>
        <end position="42"/>
    </location>
</feature>
<evidence type="ECO:0000256" key="1">
    <source>
        <dbReference type="ARBA" id="ARBA00023015"/>
    </source>
</evidence>
<dbReference type="SMART" id="SM00066">
    <property type="entry name" value="GAL4"/>
    <property type="match status" value="1"/>
</dbReference>
<dbReference type="Gene3D" id="4.10.240.10">
    <property type="entry name" value="Zn(2)-C6 fungal-type DNA-binding domain"/>
    <property type="match status" value="1"/>
</dbReference>
<dbReference type="PANTHER" id="PTHR47784">
    <property type="entry name" value="STEROL UPTAKE CONTROL PROTEIN 2"/>
    <property type="match status" value="1"/>
</dbReference>
<evidence type="ECO:0000313" key="8">
    <source>
        <dbReference type="Proteomes" id="UP000184383"/>
    </source>
</evidence>
<evidence type="ECO:0000313" key="7">
    <source>
        <dbReference type="EMBL" id="OJJ36309.1"/>
    </source>
</evidence>
<organism evidence="7 8">
    <name type="scientific">Aspergillus wentii DTO 134E9</name>
    <dbReference type="NCBI Taxonomy" id="1073089"/>
    <lineage>
        <taxon>Eukaryota</taxon>
        <taxon>Fungi</taxon>
        <taxon>Dikarya</taxon>
        <taxon>Ascomycota</taxon>
        <taxon>Pezizomycotina</taxon>
        <taxon>Eurotiomycetes</taxon>
        <taxon>Eurotiomycetidae</taxon>
        <taxon>Eurotiales</taxon>
        <taxon>Aspergillaceae</taxon>
        <taxon>Aspergillus</taxon>
        <taxon>Aspergillus subgen. Cremei</taxon>
    </lineage>
</organism>
<keyword evidence="8" id="KW-1185">Reference proteome</keyword>
<accession>A0A1L9RMY2</accession>
<sequence length="382" mass="42965">MARRQHRKSRNGCIECKRRHVKCDEKRPICSNCTVSERTCQYADPDAPSTVSSAHASPAPPVARTSAQDVPEDVEHKCPPVNMEHIELFYHLSTQTIHSLRLEHEGLDVSFSDIMKELVSAPYLMNELLGLSAMHLSTLHPEKQNHYRHQAAELQNHGLSIFNQMKPEINAETCVPMFVFSAVLGLHVMCETFVFREIEFEPFMDRFVRYLSLHQGVRVMTIGTWDLLKQSALQPLLKQGEAIPSGTESGHTCARLLDLIKGAYLSHEYMDIYEKAISALQSVLSAAQSDLNGRPNINAIITWPVILPPGYTELLRKREPYALIILAHYAALVHSRRDLWMCGDGGQFLIELISRHLGSGWSDWLIWPNLAIVDPEGAIAGG</sequence>
<dbReference type="EMBL" id="KV878211">
    <property type="protein sequence ID" value="OJJ36309.1"/>
    <property type="molecule type" value="Genomic_DNA"/>
</dbReference>
<keyword evidence="2" id="KW-0238">DNA-binding</keyword>
<keyword evidence="4" id="KW-0539">Nucleus</keyword>
<dbReference type="RefSeq" id="XP_040689985.1">
    <property type="nucleotide sequence ID" value="XM_040832776.1"/>
</dbReference>
<name>A0A1L9RMY2_ASPWE</name>
<proteinExistence type="predicted"/>
<feature type="region of interest" description="Disordered" evidence="5">
    <location>
        <begin position="44"/>
        <end position="73"/>
    </location>
</feature>
<protein>
    <recommendedName>
        <fullName evidence="6">Zn(2)-C6 fungal-type domain-containing protein</fullName>
    </recommendedName>
</protein>
<dbReference type="Proteomes" id="UP000184383">
    <property type="component" value="Unassembled WGS sequence"/>
</dbReference>
<keyword evidence="1" id="KW-0805">Transcription regulation</keyword>
<dbReference type="PANTHER" id="PTHR47784:SF4">
    <property type="entry name" value="ZN(II)2CYS6 TRANSCRIPTION FACTOR (EUROFUNG)"/>
    <property type="match status" value="1"/>
</dbReference>